<keyword evidence="2" id="KW-1133">Transmembrane helix</keyword>
<feature type="compositionally biased region" description="Acidic residues" evidence="1">
    <location>
        <begin position="375"/>
        <end position="390"/>
    </location>
</feature>
<evidence type="ECO:0000256" key="2">
    <source>
        <dbReference type="SAM" id="Phobius"/>
    </source>
</evidence>
<feature type="domain" description="DUF4190" evidence="3">
    <location>
        <begin position="55"/>
        <end position="110"/>
    </location>
</feature>
<proteinExistence type="predicted"/>
<accession>A0A9X5CIF0</accession>
<sequence length="390" mass="41757">MRVVSIPPPAGPQFEGGAQPPHHPHQGPPGPGPYFPYGPYGPYGPRPPAAVNGVAIAALVFGVLCFLPAVGLVLGVIALLQIKRRGERGKGMAVAGVTLSSLGLVLWTVALVTGGAAAFWEGFREGARSDSVLSLREGDCFTSPGGLEGWTVKAHKVPCADEHDGEVFALVAVPGSDFPGDDSLVELSEDRCYERRSAYVMDGWALPEEIAVYYFAPSEQSWGFGDRSVACVLGQEDGTRFSGSLRSDATTLDAHQLAYLEAAEVLNAALDEVPASDSFDDDVSDDREWAGQVEEAVTEQVRLLRAHTWPEQAREPVDELVADLVEARVAWGRAAGTADPDAYWIREEEAWEATDPSLSITVREALGLATSPPAYDEEVEREPEAGEMEV</sequence>
<keyword evidence="6" id="KW-1185">Reference proteome</keyword>
<feature type="region of interest" description="Disordered" evidence="1">
    <location>
        <begin position="369"/>
        <end position="390"/>
    </location>
</feature>
<keyword evidence="2" id="KW-0472">Membrane</keyword>
<dbReference type="InterPro" id="IPR025241">
    <property type="entry name" value="DUF4190"/>
</dbReference>
<feature type="transmembrane region" description="Helical" evidence="2">
    <location>
        <begin position="92"/>
        <end position="120"/>
    </location>
</feature>
<evidence type="ECO:0000256" key="1">
    <source>
        <dbReference type="SAM" id="MobiDB-lite"/>
    </source>
</evidence>
<reference evidence="5 6" key="1">
    <citation type="submission" date="2020-01" db="EMBL/GenBank/DDBJ databases">
        <title>Insect and environment-associated Actinomycetes.</title>
        <authorList>
            <person name="Currrie C."/>
            <person name="Chevrette M."/>
            <person name="Carlson C."/>
            <person name="Stubbendieck R."/>
            <person name="Wendt-Pienkowski E."/>
        </authorList>
    </citation>
    <scope>NUCLEOTIDE SEQUENCE [LARGE SCALE GENOMIC DNA]</scope>
    <source>
        <strain evidence="5 6">SID8189</strain>
    </source>
</reference>
<feature type="region of interest" description="Disordered" evidence="1">
    <location>
        <begin position="1"/>
        <end position="31"/>
    </location>
</feature>
<dbReference type="AlphaFoldDB" id="A0A9X5CIF0"/>
<protein>
    <submittedName>
        <fullName evidence="5">DUF4190 domain-containing protein</fullName>
    </submittedName>
</protein>
<evidence type="ECO:0000313" key="5">
    <source>
        <dbReference type="EMBL" id="NEC49104.1"/>
    </source>
</evidence>
<feature type="compositionally biased region" description="Pro residues" evidence="1">
    <location>
        <begin position="1"/>
        <end position="11"/>
    </location>
</feature>
<feature type="transmembrane region" description="Helical" evidence="2">
    <location>
        <begin position="54"/>
        <end position="80"/>
    </location>
</feature>
<comment type="caution">
    <text evidence="5">The sequence shown here is derived from an EMBL/GenBank/DDBJ whole genome shotgun (WGS) entry which is preliminary data.</text>
</comment>
<dbReference type="InterPro" id="IPR026004">
    <property type="entry name" value="Septum_form"/>
</dbReference>
<evidence type="ECO:0000259" key="3">
    <source>
        <dbReference type="Pfam" id="PF13828"/>
    </source>
</evidence>
<keyword evidence="2" id="KW-0812">Transmembrane</keyword>
<dbReference type="EMBL" id="JAAGNA010000381">
    <property type="protein sequence ID" value="NEC49104.1"/>
    <property type="molecule type" value="Genomic_DNA"/>
</dbReference>
<dbReference type="Pfam" id="PF13828">
    <property type="entry name" value="DUF4190"/>
    <property type="match status" value="1"/>
</dbReference>
<name>A0A9X5CIF0_9ACTN</name>
<dbReference type="Pfam" id="PF13845">
    <property type="entry name" value="Septum_form"/>
    <property type="match status" value="1"/>
</dbReference>
<evidence type="ECO:0000313" key="6">
    <source>
        <dbReference type="Proteomes" id="UP000471745"/>
    </source>
</evidence>
<dbReference type="Proteomes" id="UP000471745">
    <property type="component" value="Unassembled WGS sequence"/>
</dbReference>
<dbReference type="RefSeq" id="WP_163088171.1">
    <property type="nucleotide sequence ID" value="NZ_JAAGNA010000381.1"/>
</dbReference>
<gene>
    <name evidence="5" type="ORF">G3I18_11010</name>
</gene>
<evidence type="ECO:0000259" key="4">
    <source>
        <dbReference type="Pfam" id="PF13845"/>
    </source>
</evidence>
<feature type="domain" description="Septum formation-related" evidence="4">
    <location>
        <begin position="138"/>
        <end position="240"/>
    </location>
</feature>
<organism evidence="5 6">
    <name type="scientific">Actinospica acidiphila</name>
    <dbReference type="NCBI Taxonomy" id="304899"/>
    <lineage>
        <taxon>Bacteria</taxon>
        <taxon>Bacillati</taxon>
        <taxon>Actinomycetota</taxon>
        <taxon>Actinomycetes</taxon>
        <taxon>Catenulisporales</taxon>
        <taxon>Actinospicaceae</taxon>
        <taxon>Actinospica</taxon>
    </lineage>
</organism>